<dbReference type="RefSeq" id="WP_190205862.1">
    <property type="nucleotide sequence ID" value="NZ_BNBI01000009.1"/>
</dbReference>
<gene>
    <name evidence="2" type="ORF">GCM10018772_41530</name>
</gene>
<feature type="region of interest" description="Disordered" evidence="1">
    <location>
        <begin position="28"/>
        <end position="66"/>
    </location>
</feature>
<sequence>MSMRRTTKARGGLVALTVVAGLTLGVAGCGGGGDDEKPHASSSASKDRRSGPSTQNGQSDTPLAELRGPDGLLLAITSAERDAGGFVTVSGDMKNDGSKTVNVPAQLSGNETEIIRNGRSLGGATLVDSKGKKRYYVLRDTDGRPLTTTNFPALKAGESLPVFLQFPAPPTDTSEVTFQLPMFAAAPLTISG</sequence>
<evidence type="ECO:0000256" key="1">
    <source>
        <dbReference type="SAM" id="MobiDB-lite"/>
    </source>
</evidence>
<reference evidence="2" key="2">
    <citation type="submission" date="2020-09" db="EMBL/GenBank/DDBJ databases">
        <authorList>
            <person name="Sun Q."/>
            <person name="Ohkuma M."/>
        </authorList>
    </citation>
    <scope>NUCLEOTIDE SEQUENCE</scope>
    <source>
        <strain evidence="2">JCM 4477</strain>
    </source>
</reference>
<organism evidence="2 3">
    <name type="scientific">Streptomyces fumanus</name>
    <dbReference type="NCBI Taxonomy" id="67302"/>
    <lineage>
        <taxon>Bacteria</taxon>
        <taxon>Bacillati</taxon>
        <taxon>Actinomycetota</taxon>
        <taxon>Actinomycetes</taxon>
        <taxon>Kitasatosporales</taxon>
        <taxon>Streptomycetaceae</taxon>
        <taxon>Streptomyces</taxon>
    </lineage>
</organism>
<name>A0A919AIY8_9ACTN</name>
<feature type="compositionally biased region" description="Basic and acidic residues" evidence="1">
    <location>
        <begin position="34"/>
        <end position="50"/>
    </location>
</feature>
<dbReference type="PROSITE" id="PS51257">
    <property type="entry name" value="PROKAR_LIPOPROTEIN"/>
    <property type="match status" value="1"/>
</dbReference>
<reference evidence="2" key="1">
    <citation type="journal article" date="2014" name="Int. J. Syst. Evol. Microbiol.">
        <title>Complete genome sequence of Corynebacterium casei LMG S-19264T (=DSM 44701T), isolated from a smear-ripened cheese.</title>
        <authorList>
            <consortium name="US DOE Joint Genome Institute (JGI-PGF)"/>
            <person name="Walter F."/>
            <person name="Albersmeier A."/>
            <person name="Kalinowski J."/>
            <person name="Ruckert C."/>
        </authorList>
    </citation>
    <scope>NUCLEOTIDE SEQUENCE</scope>
    <source>
        <strain evidence="2">JCM 4477</strain>
    </source>
</reference>
<dbReference type="Proteomes" id="UP000630718">
    <property type="component" value="Unassembled WGS sequence"/>
</dbReference>
<proteinExistence type="predicted"/>
<accession>A0A919AIY8</accession>
<protein>
    <recommendedName>
        <fullName evidence="4">Secreted protein</fullName>
    </recommendedName>
</protein>
<evidence type="ECO:0008006" key="4">
    <source>
        <dbReference type="Google" id="ProtNLM"/>
    </source>
</evidence>
<dbReference type="EMBL" id="BNBI01000009">
    <property type="protein sequence ID" value="GHF12123.1"/>
    <property type="molecule type" value="Genomic_DNA"/>
</dbReference>
<keyword evidence="3" id="KW-1185">Reference proteome</keyword>
<feature type="compositionally biased region" description="Polar residues" evidence="1">
    <location>
        <begin position="51"/>
        <end position="61"/>
    </location>
</feature>
<comment type="caution">
    <text evidence="2">The sequence shown here is derived from an EMBL/GenBank/DDBJ whole genome shotgun (WGS) entry which is preliminary data.</text>
</comment>
<evidence type="ECO:0000313" key="2">
    <source>
        <dbReference type="EMBL" id="GHF12123.1"/>
    </source>
</evidence>
<evidence type="ECO:0000313" key="3">
    <source>
        <dbReference type="Proteomes" id="UP000630718"/>
    </source>
</evidence>
<dbReference type="AlphaFoldDB" id="A0A919AIY8"/>